<protein>
    <recommendedName>
        <fullName evidence="10">RRM domain-containing protein</fullName>
    </recommendedName>
</protein>
<sequence length="2237" mass="245161">MPPSIGRQLTDFRGAPAAPRVFLRTPLLPVEPAENQGSKMAARWGSRARKRSIGSMDLFTGASPLQCHALEEDGNYSGMSDLGLSSFDTSELLGTFRGYLDPTIISIIEGAGSQCESKSRFDEENELSLLTALTEILDNADDENLSPFDSIPDNELLVSQRDRDSSLQRFLNLSRSPPDHSILTVDEHKMFKSNGSSAAFGKVESRAEDSWDMFPDCLSSTPVRHNKVKSTRKGVQKVRDVPVQLSDGEEKVYSPEHDTSSESSIDYVDFGLDFINELSTVSTIRPEEPKSKHGTPHIINTANVSLGDLVKYMHSYCIPSRTVCVEPVNTELGEDFLSNGIVLEIDDCFSPPVLVQDSRPEFPDKNSVKIICPVEQVDSKITTVIEKECQMLDDARIQERAEQSKEAALQSEHGMKAAEQDGDEKSTLQSEIGMLKSVKNAQLQNEFGMEESADVKKLSLNGESGIANQTLELNESIPALQLEHKDQADHYLDALLDATQKNESEGDPQAYVKCAELEGQADELEKAADRASVQDSEMVETEPNSVVDKCSPNSDCEKDENIPAENTDTAGPDMHSFVQTVSELEACAQHPKNIPSTLVKCEASELKLKDLAPMENSESKDGLVKHSMEPEQSDAEAKHSLEMEQNVLLQDSSTENQTVGVQELCILQVENDNGFRNLPDSLEKLPENVETTADCTLTGKRKCNLRKHSTKMLNKSQKKKELQNVKQGIVPPKCSPIAQLQDAASDENKLPKVGPHQASSLSNPSLKESDLLIKKLEQAKKESQMEQKLLKASRAMKSRARSNPENSSGVSSLDKKVSPMKGRDPGLSPKVEKEGIPPTLVDSNTLEPSVQTLGSKEPFVEHTLTNTEIEASNISLGAKRNSTPDLPDGHVKCDSDAAPVSNETSEAEGEKNTSVEVEREDSASVEEEAYQNNTKDIKPKCLSLKEYRMRMQQRKAKTDDKKEHENLTNKWPSLPEPPTELAEIPCLMKPKIPSLSKITLPKIKPYQEPNVLESPESPVLESSGDALTEVPPAEDHNNQTPPSFLQHSQSIESSPTAGVPQSTQPPCALYTEPPPALWPLIPSQTVGYPFPPPLPPPPVPCISSNAFHAVPIPPAPMLSWPPPFPPPPIGSGPFHTYPPGWGACLPPPLPPPPLPPSYWPSVPLPPTIPPLMYCDRGPPVQGSSGVPFPPSVPSAPMQRVEFPSTNLNPPLLQSVEQKTPVISYQELPDVLQNVQNIATRPNGQTADLHKPADHVKSAISLVALDQGKTESTASAHSSSDKIKTLVKKTGKQVFSSETPAKQTTVQKMHPAECEVSATTASQTLPNNQQNIRGEVVKQMIPQSTNELVLKIFELLRKAQQTSSSQEKIVSDTPKPQIDTKLPSVPLAVSPALQTSHLVLQTSDGFRASVPCMPLRPNSVQECVESKPVKQSSDEAVTSMTLKPQEPHQTIGTMPLKTMDVQESALPVMQKQSSVSLVPSDTLQPFFPMADSKPQNVVPLVVQKCQGVVQDLLPVQKPQFVLPNPLAVQKPQGVVQQPLAVETPQGVVQTPSSVQKPQGMALSGVSKLPSTVQRPQDVDPGHSPVHKPQGALPVHKHEGVVPVSLQKPQVAAWSPLAMQKPQAMISVASAAQNPDLVGPSAQKLQAVGLATQISRAAPLLIPSVYEKRKMRSSRDTTKKRGVIGKEKVIEASDLTSLLEQFEESEAKEEKHCSQSPGENLAVGNSRFETGVEKTSLDTLLAPGFGSTAELTPPATPPHQPLSSVTHLGKPSIVNATLQEGTGSSPLKTVKLIEAKPLPQSKLRKRNSVIDACQTPAVHVGYGEHDYCFLSTSQPENHLDATQLKTGLTSLHSVSASEGSRWNVKHHQSIVIKPISSITKRSQNKDCPVQDKGSEKSIPCSPNKSLMYNDSVPTKDCKAQLDHRTSVANDANVNCSTTSVLMSPEASPHNSDGGELRTKDRRGNAAASKRSLRCYRKHKDSASLQSSVWQRQRTHTSRSCSSSCSSSDSEDSSSFSSSSSSRSRSRSAPPKKRRRYKSRNSQKSRSSSRSSCGSCGRSRGRSSSASTTYSSRSYSTSYSRSRSRSRSRSPYSRRYEYYDNRANYRRRRVSQQERAIEERRVVYIGKIPGVMTRAELKHRFSVFGTIEECNIHFRDHGDNYGFVTYRYTEDAFTAIENGHKLRRPDELPFDLCFGGRRQFCKSNYADLDSNRGDYDPMKNKFESLDFDTLLKQAQKSIRR</sequence>
<feature type="compositionally biased region" description="Polar residues" evidence="9">
    <location>
        <begin position="757"/>
        <end position="766"/>
    </location>
</feature>
<accession>A0AAV7QK92</accession>
<feature type="region of interest" description="Disordered" evidence="9">
    <location>
        <begin position="1937"/>
        <end position="2092"/>
    </location>
</feature>
<feature type="region of interest" description="Disordered" evidence="9">
    <location>
        <begin position="1008"/>
        <end position="1068"/>
    </location>
</feature>
<dbReference type="GO" id="GO:0003712">
    <property type="term" value="F:transcription coregulator activity"/>
    <property type="evidence" value="ECO:0007669"/>
    <property type="project" value="InterPro"/>
</dbReference>
<proteinExistence type="predicted"/>
<evidence type="ECO:0000313" key="11">
    <source>
        <dbReference type="EMBL" id="KAJ1140946.1"/>
    </source>
</evidence>
<evidence type="ECO:0000313" key="12">
    <source>
        <dbReference type="Proteomes" id="UP001066276"/>
    </source>
</evidence>
<feature type="compositionally biased region" description="Basic residues" evidence="9">
    <location>
        <begin position="2021"/>
        <end position="2040"/>
    </location>
</feature>
<dbReference type="Pfam" id="PF00076">
    <property type="entry name" value="RRM_1"/>
    <property type="match status" value="1"/>
</dbReference>
<evidence type="ECO:0000259" key="10">
    <source>
        <dbReference type="PROSITE" id="PS50102"/>
    </source>
</evidence>
<feature type="region of interest" description="Disordered" evidence="9">
    <location>
        <begin position="400"/>
        <end position="427"/>
    </location>
</feature>
<dbReference type="PROSITE" id="PS50102">
    <property type="entry name" value="RRM"/>
    <property type="match status" value="1"/>
</dbReference>
<feature type="region of interest" description="Disordered" evidence="9">
    <location>
        <begin position="950"/>
        <end position="977"/>
    </location>
</feature>
<feature type="compositionally biased region" description="Polar residues" evidence="9">
    <location>
        <begin position="801"/>
        <end position="811"/>
    </location>
</feature>
<evidence type="ECO:0000256" key="7">
    <source>
        <dbReference type="ARBA" id="ARBA00023242"/>
    </source>
</evidence>
<feature type="compositionally biased region" description="Basic and acidic residues" evidence="9">
    <location>
        <begin position="413"/>
        <end position="426"/>
    </location>
</feature>
<dbReference type="InterPro" id="IPR000504">
    <property type="entry name" value="RRM_dom"/>
</dbReference>
<evidence type="ECO:0000256" key="5">
    <source>
        <dbReference type="ARBA" id="ARBA00023159"/>
    </source>
</evidence>
<feature type="domain" description="RRM" evidence="10">
    <location>
        <begin position="2118"/>
        <end position="2195"/>
    </location>
</feature>
<dbReference type="PANTHER" id="PTHR15528">
    <property type="entry name" value="PEROXISOME PROLIFERATOR ACTIVATED RECEPTOR GAMMA COACTIVATOR 1 PGC-1 -RELATED"/>
    <property type="match status" value="1"/>
</dbReference>
<dbReference type="Proteomes" id="UP001066276">
    <property type="component" value="Chromosome 6"/>
</dbReference>
<feature type="compositionally biased region" description="Basic and acidic residues" evidence="9">
    <location>
        <begin position="813"/>
        <end position="835"/>
    </location>
</feature>
<feature type="region of interest" description="Disordered" evidence="9">
    <location>
        <begin position="741"/>
        <end position="766"/>
    </location>
</feature>
<evidence type="ECO:0000256" key="2">
    <source>
        <dbReference type="ARBA" id="ARBA00022553"/>
    </source>
</evidence>
<feature type="compositionally biased region" description="Low complexity" evidence="9">
    <location>
        <begin position="1011"/>
        <end position="1023"/>
    </location>
</feature>
<comment type="subcellular location">
    <subcellularLocation>
        <location evidence="1">Nucleus</location>
    </subcellularLocation>
</comment>
<dbReference type="InterPro" id="IPR034834">
    <property type="entry name" value="PRC_RRM"/>
</dbReference>
<keyword evidence="2" id="KW-0597">Phosphoprotein</keyword>
<evidence type="ECO:0000256" key="9">
    <source>
        <dbReference type="SAM" id="MobiDB-lite"/>
    </source>
</evidence>
<keyword evidence="6" id="KW-0804">Transcription</keyword>
<keyword evidence="4" id="KW-0805">Transcription regulation</keyword>
<evidence type="ECO:0000256" key="8">
    <source>
        <dbReference type="PROSITE-ProRule" id="PRU00176"/>
    </source>
</evidence>
<gene>
    <name evidence="11" type="ORF">NDU88_007283</name>
</gene>
<feature type="compositionally biased region" description="Basic and acidic residues" evidence="9">
    <location>
        <begin position="1950"/>
        <end position="1961"/>
    </location>
</feature>
<organism evidence="11 12">
    <name type="scientific">Pleurodeles waltl</name>
    <name type="common">Iberian ribbed newt</name>
    <dbReference type="NCBI Taxonomy" id="8319"/>
    <lineage>
        <taxon>Eukaryota</taxon>
        <taxon>Metazoa</taxon>
        <taxon>Chordata</taxon>
        <taxon>Craniata</taxon>
        <taxon>Vertebrata</taxon>
        <taxon>Euteleostomi</taxon>
        <taxon>Amphibia</taxon>
        <taxon>Batrachia</taxon>
        <taxon>Caudata</taxon>
        <taxon>Salamandroidea</taxon>
        <taxon>Salamandridae</taxon>
        <taxon>Pleurodelinae</taxon>
        <taxon>Pleurodeles</taxon>
    </lineage>
</organism>
<evidence type="ECO:0000256" key="6">
    <source>
        <dbReference type="ARBA" id="ARBA00023163"/>
    </source>
</evidence>
<dbReference type="InterPro" id="IPR034605">
    <property type="entry name" value="PGC-1"/>
</dbReference>
<feature type="compositionally biased region" description="Basic and acidic residues" evidence="9">
    <location>
        <begin position="908"/>
        <end position="922"/>
    </location>
</feature>
<feature type="compositionally biased region" description="Low complexity" evidence="9">
    <location>
        <begin position="1995"/>
        <end position="2020"/>
    </location>
</feature>
<feature type="compositionally biased region" description="Basic and acidic residues" evidence="9">
    <location>
        <begin position="779"/>
        <end position="789"/>
    </location>
</feature>
<feature type="compositionally biased region" description="Basic and acidic residues" evidence="9">
    <location>
        <begin position="956"/>
        <end position="967"/>
    </location>
</feature>
<dbReference type="GO" id="GO:0005634">
    <property type="term" value="C:nucleus"/>
    <property type="evidence" value="ECO:0007669"/>
    <property type="project" value="UniProtKB-SubCell"/>
</dbReference>
<keyword evidence="3 8" id="KW-0694">RNA-binding</keyword>
<dbReference type="SMART" id="SM00360">
    <property type="entry name" value="RRM"/>
    <property type="match status" value="1"/>
</dbReference>
<dbReference type="EMBL" id="JANPWB010000010">
    <property type="protein sequence ID" value="KAJ1140946.1"/>
    <property type="molecule type" value="Genomic_DNA"/>
</dbReference>
<dbReference type="CDD" id="cd12624">
    <property type="entry name" value="RRM_PRC"/>
    <property type="match status" value="1"/>
</dbReference>
<dbReference type="Gene3D" id="3.30.70.330">
    <property type="match status" value="1"/>
</dbReference>
<evidence type="ECO:0000256" key="3">
    <source>
        <dbReference type="ARBA" id="ARBA00022884"/>
    </source>
</evidence>
<feature type="region of interest" description="Disordered" evidence="9">
    <location>
        <begin position="524"/>
        <end position="571"/>
    </location>
</feature>
<feature type="compositionally biased region" description="Basic residues" evidence="9">
    <location>
        <begin position="1968"/>
        <end position="1977"/>
    </location>
</feature>
<feature type="region of interest" description="Disordered" evidence="9">
    <location>
        <begin position="1879"/>
        <end position="1904"/>
    </location>
</feature>
<reference evidence="11" key="1">
    <citation type="journal article" date="2022" name="bioRxiv">
        <title>Sequencing and chromosome-scale assembly of the giantPleurodeles waltlgenome.</title>
        <authorList>
            <person name="Brown T."/>
            <person name="Elewa A."/>
            <person name="Iarovenko S."/>
            <person name="Subramanian E."/>
            <person name="Araus A.J."/>
            <person name="Petzold A."/>
            <person name="Susuki M."/>
            <person name="Suzuki K.-i.T."/>
            <person name="Hayashi T."/>
            <person name="Toyoda A."/>
            <person name="Oliveira C."/>
            <person name="Osipova E."/>
            <person name="Leigh N.D."/>
            <person name="Simon A."/>
            <person name="Yun M.H."/>
        </authorList>
    </citation>
    <scope>NUCLEOTIDE SEQUENCE</scope>
    <source>
        <strain evidence="11">20211129_DDA</strain>
        <tissue evidence="11">Liver</tissue>
    </source>
</reference>
<dbReference type="InterPro" id="IPR012677">
    <property type="entry name" value="Nucleotide-bd_a/b_plait_sf"/>
</dbReference>
<evidence type="ECO:0000256" key="1">
    <source>
        <dbReference type="ARBA" id="ARBA00004123"/>
    </source>
</evidence>
<feature type="compositionally biased region" description="Low complexity" evidence="9">
    <location>
        <begin position="2041"/>
        <end position="2078"/>
    </location>
</feature>
<dbReference type="PANTHER" id="PTHR15528:SF5">
    <property type="entry name" value="PEROXISOME PROLIFERATOR-ACTIVATED RECEPTOR GAMMA COACTIVATOR-RELATED PROTEIN 1"/>
    <property type="match status" value="1"/>
</dbReference>
<evidence type="ECO:0000256" key="4">
    <source>
        <dbReference type="ARBA" id="ARBA00023015"/>
    </source>
</evidence>
<keyword evidence="7" id="KW-0539">Nucleus</keyword>
<dbReference type="GO" id="GO:0003723">
    <property type="term" value="F:RNA binding"/>
    <property type="evidence" value="ECO:0007669"/>
    <property type="project" value="UniProtKB-UniRule"/>
</dbReference>
<dbReference type="InterPro" id="IPR035979">
    <property type="entry name" value="RBD_domain_sf"/>
</dbReference>
<keyword evidence="12" id="KW-1185">Reference proteome</keyword>
<feature type="compositionally biased region" description="Polar residues" evidence="9">
    <location>
        <begin position="1038"/>
        <end position="1065"/>
    </location>
</feature>
<feature type="compositionally biased region" description="Polar residues" evidence="9">
    <location>
        <begin position="875"/>
        <end position="884"/>
    </location>
</feature>
<feature type="compositionally biased region" description="Polar residues" evidence="9">
    <location>
        <begin position="1980"/>
        <end position="1989"/>
    </location>
</feature>
<dbReference type="SUPFAM" id="SSF54928">
    <property type="entry name" value="RNA-binding domain, RBD"/>
    <property type="match status" value="1"/>
</dbReference>
<dbReference type="GO" id="GO:0045944">
    <property type="term" value="P:positive regulation of transcription by RNA polymerase II"/>
    <property type="evidence" value="ECO:0007669"/>
    <property type="project" value="TreeGrafter"/>
</dbReference>
<feature type="region of interest" description="Disordered" evidence="9">
    <location>
        <begin position="779"/>
        <end position="847"/>
    </location>
</feature>
<name>A0AAV7QK92_PLEWA</name>
<feature type="region of interest" description="Disordered" evidence="9">
    <location>
        <begin position="875"/>
        <end position="937"/>
    </location>
</feature>
<comment type="caution">
    <text evidence="11">The sequence shown here is derived from an EMBL/GenBank/DDBJ whole genome shotgun (WGS) entry which is preliminary data.</text>
</comment>
<keyword evidence="5" id="KW-0010">Activator</keyword>